<dbReference type="STRING" id="399736.SAMN04489720_1960"/>
<evidence type="ECO:0000313" key="4">
    <source>
        <dbReference type="Proteomes" id="UP000198822"/>
    </source>
</evidence>
<dbReference type="GO" id="GO:0003677">
    <property type="term" value="F:DNA binding"/>
    <property type="evidence" value="ECO:0007669"/>
    <property type="project" value="InterPro"/>
</dbReference>
<dbReference type="GO" id="GO:0000725">
    <property type="term" value="P:recombinational repair"/>
    <property type="evidence" value="ECO:0007669"/>
    <property type="project" value="TreeGrafter"/>
</dbReference>
<name>A0A1G8EB10_9MICO</name>
<dbReference type="GO" id="GO:0043138">
    <property type="term" value="F:3'-5' DNA helicase activity"/>
    <property type="evidence" value="ECO:0007669"/>
    <property type="project" value="TreeGrafter"/>
</dbReference>
<dbReference type="InterPro" id="IPR000212">
    <property type="entry name" value="DNA_helicase_UvrD/REP"/>
</dbReference>
<feature type="domain" description="NERD" evidence="1">
    <location>
        <begin position="16"/>
        <end position="126"/>
    </location>
</feature>
<dbReference type="Pfam" id="PF13538">
    <property type="entry name" value="UvrD_C_2"/>
    <property type="match status" value="1"/>
</dbReference>
<dbReference type="InterPro" id="IPR027785">
    <property type="entry name" value="UvrD-like_helicase_C"/>
</dbReference>
<dbReference type="SUPFAM" id="SSF52540">
    <property type="entry name" value="P-loop containing nucleoside triphosphate hydrolases"/>
    <property type="match status" value="1"/>
</dbReference>
<dbReference type="Pfam" id="PF08378">
    <property type="entry name" value="NERD"/>
    <property type="match status" value="1"/>
</dbReference>
<dbReference type="GO" id="GO:0005524">
    <property type="term" value="F:ATP binding"/>
    <property type="evidence" value="ECO:0007669"/>
    <property type="project" value="InterPro"/>
</dbReference>
<evidence type="ECO:0000313" key="3">
    <source>
        <dbReference type="EMBL" id="SDH67051.1"/>
    </source>
</evidence>
<dbReference type="AlphaFoldDB" id="A0A1G8EB10"/>
<organism evidence="3 4">
    <name type="scientific">Agrococcus jejuensis</name>
    <dbReference type="NCBI Taxonomy" id="399736"/>
    <lineage>
        <taxon>Bacteria</taxon>
        <taxon>Bacillati</taxon>
        <taxon>Actinomycetota</taxon>
        <taxon>Actinomycetes</taxon>
        <taxon>Micrococcales</taxon>
        <taxon>Microbacteriaceae</taxon>
        <taxon>Agrococcus</taxon>
    </lineage>
</organism>
<dbReference type="EMBL" id="LT629695">
    <property type="protein sequence ID" value="SDH67051.1"/>
    <property type="molecule type" value="Genomic_DNA"/>
</dbReference>
<feature type="domain" description="UvrD-like helicase C-terminal" evidence="2">
    <location>
        <begin position="512"/>
        <end position="553"/>
    </location>
</feature>
<dbReference type="InterPro" id="IPR027417">
    <property type="entry name" value="P-loop_NTPase"/>
</dbReference>
<dbReference type="InterPro" id="IPR011528">
    <property type="entry name" value="NERD"/>
</dbReference>
<dbReference type="OrthoDB" id="4509614at2"/>
<protein>
    <submittedName>
        <fullName evidence="3">AAA domain-containing protein</fullName>
    </submittedName>
</protein>
<proteinExistence type="predicted"/>
<dbReference type="PANTHER" id="PTHR11070:SF2">
    <property type="entry name" value="ATP-DEPENDENT DNA HELICASE SRS2"/>
    <property type="match status" value="1"/>
</dbReference>
<evidence type="ECO:0000259" key="2">
    <source>
        <dbReference type="Pfam" id="PF13538"/>
    </source>
</evidence>
<reference evidence="4" key="1">
    <citation type="submission" date="2016-10" db="EMBL/GenBank/DDBJ databases">
        <authorList>
            <person name="Varghese N."/>
            <person name="Submissions S."/>
        </authorList>
    </citation>
    <scope>NUCLEOTIDE SEQUENCE [LARGE SCALE GENOMIC DNA]</scope>
    <source>
        <strain evidence="4">DSM 22002</strain>
    </source>
</reference>
<gene>
    <name evidence="3" type="ORF">SAMN04489720_1960</name>
</gene>
<dbReference type="Gene3D" id="3.40.50.300">
    <property type="entry name" value="P-loop containing nucleotide triphosphate hydrolases"/>
    <property type="match status" value="2"/>
</dbReference>
<dbReference type="GO" id="GO:0005829">
    <property type="term" value="C:cytosol"/>
    <property type="evidence" value="ECO:0007669"/>
    <property type="project" value="TreeGrafter"/>
</dbReference>
<dbReference type="PANTHER" id="PTHR11070">
    <property type="entry name" value="UVRD / RECB / PCRA DNA HELICASE FAMILY MEMBER"/>
    <property type="match status" value="1"/>
</dbReference>
<dbReference type="Pfam" id="PF13245">
    <property type="entry name" value="AAA_19"/>
    <property type="match status" value="1"/>
</dbReference>
<keyword evidence="4" id="KW-1185">Reference proteome</keyword>
<sequence>MTALIPGTCPADAPPGEQALFAALRDAPGTEGWIAFHGLPIVQHARQIEGEADFVVLVPGEGLLVIEVKSHQSVELNEHNEWVLGGKRQQRSPITQARDNMRSVEAWLRRKGERVAFPIASVVWFTHIGGERLAGIPARIDLDPGELLSRADRQPQRLAGAVVAALRKQRAMLEHRGVSMYSDAPNVDELRAVRSALMPAFRIVAGPADRREARAESIRMATERQEHILEIVEDNDRILVLGPAGTGKTNLAIRAARRLANRDERVLVTCFNERLEGVLDATLARHDGVTVARAHKIMLELTGLEAPEHASDEWWNEVLPRETLVITQADDYAPRFTALVVDEAQDLSRPLVLDVLDSIVDGGLAASRSLVAGDFERQDIFRRSDTTADGLARVRERIPHSTITRLVDNARAAPALAELVEALTGDELFRERLRMDDGRGKVVSYADESEQQGLLTDAVVALVDDGYRLDEILVLAPKRDSAAARATDPWLHERLAPPGATAIVPNRIRWGTVHAYKGLESPAVILTDVDPARPRGEELLYVGATRATDHLFVLTVDPSLVERVEAAGA</sequence>
<evidence type="ECO:0000259" key="1">
    <source>
        <dbReference type="Pfam" id="PF08378"/>
    </source>
</evidence>
<dbReference type="Proteomes" id="UP000198822">
    <property type="component" value="Chromosome I"/>
</dbReference>
<accession>A0A1G8EB10</accession>
<dbReference type="RefSeq" id="WP_092504586.1">
    <property type="nucleotide sequence ID" value="NZ_LT629695.1"/>
</dbReference>